<gene>
    <name evidence="2" type="ORF">Prum_024420</name>
</gene>
<dbReference type="RefSeq" id="WP_173076315.1">
    <property type="nucleotide sequence ID" value="NZ_BAABJB010000058.1"/>
</dbReference>
<dbReference type="GO" id="GO:0003824">
    <property type="term" value="F:catalytic activity"/>
    <property type="evidence" value="ECO:0007669"/>
    <property type="project" value="InterPro"/>
</dbReference>
<evidence type="ECO:0000259" key="1">
    <source>
        <dbReference type="Pfam" id="PF00730"/>
    </source>
</evidence>
<organism evidence="2 3">
    <name type="scientific">Phytohabitans rumicis</name>
    <dbReference type="NCBI Taxonomy" id="1076125"/>
    <lineage>
        <taxon>Bacteria</taxon>
        <taxon>Bacillati</taxon>
        <taxon>Actinomycetota</taxon>
        <taxon>Actinomycetes</taxon>
        <taxon>Micromonosporales</taxon>
        <taxon>Micromonosporaceae</taxon>
    </lineage>
</organism>
<dbReference type="InterPro" id="IPR017658">
    <property type="entry name" value="HhH-GPD_base_excis"/>
</dbReference>
<dbReference type="SUPFAM" id="SSF48150">
    <property type="entry name" value="DNA-glycosylase"/>
    <property type="match status" value="1"/>
</dbReference>
<protein>
    <submittedName>
        <fullName evidence="2">(Fe-S)-cluster assembly protein</fullName>
    </submittedName>
</protein>
<feature type="domain" description="HhH-GPD" evidence="1">
    <location>
        <begin position="24"/>
        <end position="127"/>
    </location>
</feature>
<accession>A0A6V8KZN4</accession>
<dbReference type="InterPro" id="IPR011257">
    <property type="entry name" value="DNA_glycosylase"/>
</dbReference>
<comment type="caution">
    <text evidence="2">The sequence shown here is derived from an EMBL/GenBank/DDBJ whole genome shotgun (WGS) entry which is preliminary data.</text>
</comment>
<dbReference type="InterPro" id="IPR003265">
    <property type="entry name" value="HhH-GPD_domain"/>
</dbReference>
<evidence type="ECO:0000313" key="3">
    <source>
        <dbReference type="Proteomes" id="UP000482960"/>
    </source>
</evidence>
<dbReference type="Pfam" id="PF00730">
    <property type="entry name" value="HhH-GPD"/>
    <property type="match status" value="1"/>
</dbReference>
<reference evidence="2 3" key="1">
    <citation type="submission" date="2020-03" db="EMBL/GenBank/DDBJ databases">
        <title>Whole genome shotgun sequence of Phytohabitans rumicis NBRC 108638.</title>
        <authorList>
            <person name="Komaki H."/>
            <person name="Tamura T."/>
        </authorList>
    </citation>
    <scope>NUCLEOTIDE SEQUENCE [LARGE SCALE GENOMIC DNA]</scope>
    <source>
        <strain evidence="2 3">NBRC 108638</strain>
    </source>
</reference>
<evidence type="ECO:0000313" key="2">
    <source>
        <dbReference type="EMBL" id="GFJ88800.1"/>
    </source>
</evidence>
<name>A0A6V8KZN4_9ACTN</name>
<sequence length="188" mass="20685">MTLLLPIDAEANKLLQRSPLALFIGMILDQQIPLERAFSSPYDLVRRLGHEPTARELAEYDPEALTAIFATPPALHRFPKAMAARVQDACRLLVEKYDGDAAALWSDAGTGKELLKRVSEVPGFGKQKAQIFVALLGKQYGVRPEGWQQAAGDYGPDGTYKSVADIVDADSLVKVREYKQQMKAAAKK</sequence>
<dbReference type="GO" id="GO:0006284">
    <property type="term" value="P:base-excision repair"/>
    <property type="evidence" value="ECO:0007669"/>
    <property type="project" value="InterPro"/>
</dbReference>
<dbReference type="EMBL" id="BLPG01000001">
    <property type="protein sequence ID" value="GFJ88800.1"/>
    <property type="molecule type" value="Genomic_DNA"/>
</dbReference>
<dbReference type="AlphaFoldDB" id="A0A6V8KZN4"/>
<proteinExistence type="predicted"/>
<reference evidence="2 3" key="2">
    <citation type="submission" date="2020-03" db="EMBL/GenBank/DDBJ databases">
        <authorList>
            <person name="Ichikawa N."/>
            <person name="Kimura A."/>
            <person name="Kitahashi Y."/>
            <person name="Uohara A."/>
        </authorList>
    </citation>
    <scope>NUCLEOTIDE SEQUENCE [LARGE SCALE GENOMIC DNA]</scope>
    <source>
        <strain evidence="2 3">NBRC 108638</strain>
    </source>
</reference>
<dbReference type="NCBIfam" id="TIGR03252">
    <property type="entry name" value="HhH-GPD-type base excision DNA repair protein"/>
    <property type="match status" value="1"/>
</dbReference>
<dbReference type="Gene3D" id="1.10.340.30">
    <property type="entry name" value="Hypothetical protein, domain 2"/>
    <property type="match status" value="1"/>
</dbReference>
<keyword evidence="3" id="KW-1185">Reference proteome</keyword>
<dbReference type="Proteomes" id="UP000482960">
    <property type="component" value="Unassembled WGS sequence"/>
</dbReference>